<evidence type="ECO:0000256" key="4">
    <source>
        <dbReference type="ARBA" id="ARBA00022806"/>
    </source>
</evidence>
<keyword evidence="5" id="KW-0067">ATP-binding</keyword>
<evidence type="ECO:0000313" key="8">
    <source>
        <dbReference type="Proteomes" id="UP000053660"/>
    </source>
</evidence>
<dbReference type="OrthoDB" id="5842847at2759"/>
<dbReference type="GO" id="GO:0005524">
    <property type="term" value="F:ATP binding"/>
    <property type="evidence" value="ECO:0007669"/>
    <property type="project" value="UniProtKB-KW"/>
</dbReference>
<feature type="non-terminal residue" evidence="7">
    <location>
        <position position="105"/>
    </location>
</feature>
<accession>A0A0B1SGD9</accession>
<dbReference type="PANTHER" id="PTHR47963">
    <property type="entry name" value="DEAD-BOX ATP-DEPENDENT RNA HELICASE 47, MITOCHONDRIAL"/>
    <property type="match status" value="1"/>
</dbReference>
<organism evidence="7 8">
    <name type="scientific">Oesophagostomum dentatum</name>
    <name type="common">Nodular worm</name>
    <dbReference type="NCBI Taxonomy" id="61180"/>
    <lineage>
        <taxon>Eukaryota</taxon>
        <taxon>Metazoa</taxon>
        <taxon>Ecdysozoa</taxon>
        <taxon>Nematoda</taxon>
        <taxon>Chromadorea</taxon>
        <taxon>Rhabditida</taxon>
        <taxon>Rhabditina</taxon>
        <taxon>Rhabditomorpha</taxon>
        <taxon>Strongyloidea</taxon>
        <taxon>Strongylidae</taxon>
        <taxon>Oesophagostomum</taxon>
    </lineage>
</organism>
<reference evidence="7 8" key="1">
    <citation type="submission" date="2014-03" db="EMBL/GenBank/DDBJ databases">
        <title>Draft genome of the hookworm Oesophagostomum dentatum.</title>
        <authorList>
            <person name="Mitreva M."/>
        </authorList>
    </citation>
    <scope>NUCLEOTIDE SEQUENCE [LARGE SCALE GENOMIC DNA]</scope>
    <source>
        <strain evidence="7 8">OD-Hann</strain>
    </source>
</reference>
<dbReference type="InterPro" id="IPR027417">
    <property type="entry name" value="P-loop_NTPase"/>
</dbReference>
<dbReference type="PANTHER" id="PTHR47963:SF8">
    <property type="entry name" value="ATP-DEPENDENT RNA HELICASE DEAD"/>
    <property type="match status" value="1"/>
</dbReference>
<dbReference type="AlphaFoldDB" id="A0A0B1SGD9"/>
<evidence type="ECO:0000256" key="3">
    <source>
        <dbReference type="ARBA" id="ARBA00022801"/>
    </source>
</evidence>
<dbReference type="InterPro" id="IPR050547">
    <property type="entry name" value="DEAD_box_RNA_helicases"/>
</dbReference>
<keyword evidence="3" id="KW-0378">Hydrolase</keyword>
<protein>
    <recommendedName>
        <fullName evidence="1">RNA helicase</fullName>
        <ecNumber evidence="1">3.6.4.13</ecNumber>
    </recommendedName>
</protein>
<gene>
    <name evidence="7" type="ORF">OESDEN_17724</name>
</gene>
<dbReference type="SUPFAM" id="SSF52540">
    <property type="entry name" value="P-loop containing nucleoside triphosphate hydrolases"/>
    <property type="match status" value="1"/>
</dbReference>
<name>A0A0B1SGD9_OESDE</name>
<keyword evidence="2" id="KW-0547">Nucleotide-binding</keyword>
<dbReference type="Gene3D" id="3.40.50.300">
    <property type="entry name" value="P-loop containing nucleotide triphosphate hydrolases"/>
    <property type="match status" value="1"/>
</dbReference>
<dbReference type="EC" id="3.6.4.13" evidence="1"/>
<dbReference type="InterPro" id="IPR011545">
    <property type="entry name" value="DEAD/DEAH_box_helicase_dom"/>
</dbReference>
<dbReference type="Proteomes" id="UP000053660">
    <property type="component" value="Unassembled WGS sequence"/>
</dbReference>
<dbReference type="GO" id="GO:0003723">
    <property type="term" value="F:RNA binding"/>
    <property type="evidence" value="ECO:0007669"/>
    <property type="project" value="TreeGrafter"/>
</dbReference>
<keyword evidence="8" id="KW-1185">Reference proteome</keyword>
<proteinExistence type="predicted"/>
<dbReference type="Pfam" id="PF00270">
    <property type="entry name" value="DEAD"/>
    <property type="match status" value="1"/>
</dbReference>
<evidence type="ECO:0000259" key="6">
    <source>
        <dbReference type="Pfam" id="PF00270"/>
    </source>
</evidence>
<evidence type="ECO:0000256" key="1">
    <source>
        <dbReference type="ARBA" id="ARBA00012552"/>
    </source>
</evidence>
<evidence type="ECO:0000256" key="5">
    <source>
        <dbReference type="ARBA" id="ARBA00022840"/>
    </source>
</evidence>
<dbReference type="GO" id="GO:0016787">
    <property type="term" value="F:hydrolase activity"/>
    <property type="evidence" value="ECO:0007669"/>
    <property type="project" value="UniProtKB-KW"/>
</dbReference>
<feature type="domain" description="DEAD/DEAH-box helicase" evidence="6">
    <location>
        <begin position="2"/>
        <end position="102"/>
    </location>
</feature>
<dbReference type="EMBL" id="KN578518">
    <property type="protein sequence ID" value="KHJ82582.1"/>
    <property type="molecule type" value="Genomic_DNA"/>
</dbReference>
<keyword evidence="4" id="KW-0347">Helicase</keyword>
<dbReference type="GO" id="GO:0003724">
    <property type="term" value="F:RNA helicase activity"/>
    <property type="evidence" value="ECO:0007669"/>
    <property type="project" value="UniProtKB-EC"/>
</dbReference>
<evidence type="ECO:0000313" key="7">
    <source>
        <dbReference type="EMBL" id="KHJ82582.1"/>
    </source>
</evidence>
<sequence>MVVIAPRRELLQEICKGVRNSVRNTGISLYASIGQSSIRDEEFILKKGMQVLLATPQRICEVMKHGVLTAERIRVIALDKPEELFCTGSRGEMLKIIDALPDNVQ</sequence>
<evidence type="ECO:0000256" key="2">
    <source>
        <dbReference type="ARBA" id="ARBA00022741"/>
    </source>
</evidence>